<name>A0A2H3JJN2_WOLCO</name>
<dbReference type="AlphaFoldDB" id="A0A2H3JJN2"/>
<proteinExistence type="predicted"/>
<organism evidence="2 3">
    <name type="scientific">Wolfiporia cocos (strain MD-104)</name>
    <name type="common">Brown rot fungus</name>
    <dbReference type="NCBI Taxonomy" id="742152"/>
    <lineage>
        <taxon>Eukaryota</taxon>
        <taxon>Fungi</taxon>
        <taxon>Dikarya</taxon>
        <taxon>Basidiomycota</taxon>
        <taxon>Agaricomycotina</taxon>
        <taxon>Agaricomycetes</taxon>
        <taxon>Polyporales</taxon>
        <taxon>Phaeolaceae</taxon>
        <taxon>Wolfiporia</taxon>
    </lineage>
</organism>
<protein>
    <submittedName>
        <fullName evidence="2">Uncharacterized protein</fullName>
    </submittedName>
</protein>
<feature type="compositionally biased region" description="Polar residues" evidence="1">
    <location>
        <begin position="292"/>
        <end position="304"/>
    </location>
</feature>
<feature type="region of interest" description="Disordered" evidence="1">
    <location>
        <begin position="277"/>
        <end position="328"/>
    </location>
</feature>
<evidence type="ECO:0000256" key="1">
    <source>
        <dbReference type="SAM" id="MobiDB-lite"/>
    </source>
</evidence>
<reference evidence="2 3" key="1">
    <citation type="journal article" date="2012" name="Science">
        <title>The Paleozoic origin of enzymatic lignin decomposition reconstructed from 31 fungal genomes.</title>
        <authorList>
            <person name="Floudas D."/>
            <person name="Binder M."/>
            <person name="Riley R."/>
            <person name="Barry K."/>
            <person name="Blanchette R.A."/>
            <person name="Henrissat B."/>
            <person name="Martinez A.T."/>
            <person name="Otillar R."/>
            <person name="Spatafora J.W."/>
            <person name="Yadav J.S."/>
            <person name="Aerts A."/>
            <person name="Benoit I."/>
            <person name="Boyd A."/>
            <person name="Carlson A."/>
            <person name="Copeland A."/>
            <person name="Coutinho P.M."/>
            <person name="de Vries R.P."/>
            <person name="Ferreira P."/>
            <person name="Findley K."/>
            <person name="Foster B."/>
            <person name="Gaskell J."/>
            <person name="Glotzer D."/>
            <person name="Gorecki P."/>
            <person name="Heitman J."/>
            <person name="Hesse C."/>
            <person name="Hori C."/>
            <person name="Igarashi K."/>
            <person name="Jurgens J.A."/>
            <person name="Kallen N."/>
            <person name="Kersten P."/>
            <person name="Kohler A."/>
            <person name="Kuees U."/>
            <person name="Kumar T.K.A."/>
            <person name="Kuo A."/>
            <person name="LaButti K."/>
            <person name="Larrondo L.F."/>
            <person name="Lindquist E."/>
            <person name="Ling A."/>
            <person name="Lombard V."/>
            <person name="Lucas S."/>
            <person name="Lundell T."/>
            <person name="Martin R."/>
            <person name="McLaughlin D.J."/>
            <person name="Morgenstern I."/>
            <person name="Morin E."/>
            <person name="Murat C."/>
            <person name="Nagy L.G."/>
            <person name="Nolan M."/>
            <person name="Ohm R.A."/>
            <person name="Patyshakuliyeva A."/>
            <person name="Rokas A."/>
            <person name="Ruiz-Duenas F.J."/>
            <person name="Sabat G."/>
            <person name="Salamov A."/>
            <person name="Samejima M."/>
            <person name="Schmutz J."/>
            <person name="Slot J.C."/>
            <person name="St John F."/>
            <person name="Stenlid J."/>
            <person name="Sun H."/>
            <person name="Sun S."/>
            <person name="Syed K."/>
            <person name="Tsang A."/>
            <person name="Wiebenga A."/>
            <person name="Young D."/>
            <person name="Pisabarro A."/>
            <person name="Eastwood D.C."/>
            <person name="Martin F."/>
            <person name="Cullen D."/>
            <person name="Grigoriev I.V."/>
            <person name="Hibbett D.S."/>
        </authorList>
    </citation>
    <scope>NUCLEOTIDE SEQUENCE [LARGE SCALE GENOMIC DNA]</scope>
    <source>
        <strain evidence="2 3">MD-104</strain>
    </source>
</reference>
<gene>
    <name evidence="2" type="ORF">WOLCODRAFT_102051</name>
</gene>
<sequence>MDDALFFERLETVLDKSLHDLRAFADREHRPFEEVRERAAEWHCKYLLSRPSTGPSSDLREHITSTLKHTSQTLETLHSAAGMHSFFLVVNPANPTDDGFLGGTVQGREFWRGHRGCGVAGARAFKAHCLRAAEQQTRCAASGSAAPPLTSVPPLKKGPAGSLKAEVYARVREALRAVSGVRNADMKWRDHSRLEAYGVRVVGWPEDVPTRNPSELSVEQNRQVLEALKSGRMSFVRMAPETTPPLDPALRDESLDLSWAYNDPYEEIPAQNGSFNTSYVFETHDPGPAAGGSNTADLSMQTYHSPYITPGHSDLPSAASQQKRRRLS</sequence>
<evidence type="ECO:0000313" key="3">
    <source>
        <dbReference type="Proteomes" id="UP000218811"/>
    </source>
</evidence>
<dbReference type="OMA" id="KWTNHSK"/>
<evidence type="ECO:0000313" key="2">
    <source>
        <dbReference type="EMBL" id="PCH42392.1"/>
    </source>
</evidence>
<keyword evidence="3" id="KW-1185">Reference proteome</keyword>
<dbReference type="EMBL" id="KB468124">
    <property type="protein sequence ID" value="PCH42392.1"/>
    <property type="molecule type" value="Genomic_DNA"/>
</dbReference>
<dbReference type="OrthoDB" id="3223825at2759"/>
<accession>A0A2H3JJN2</accession>
<dbReference type="Proteomes" id="UP000218811">
    <property type="component" value="Unassembled WGS sequence"/>
</dbReference>